<feature type="compositionally biased region" description="Polar residues" evidence="3">
    <location>
        <begin position="204"/>
        <end position="216"/>
    </location>
</feature>
<feature type="region of interest" description="Disordered" evidence="3">
    <location>
        <begin position="184"/>
        <end position="226"/>
    </location>
</feature>
<dbReference type="Proteomes" id="UP000824890">
    <property type="component" value="Unassembled WGS sequence"/>
</dbReference>
<feature type="region of interest" description="Disordered" evidence="3">
    <location>
        <begin position="1"/>
        <end position="25"/>
    </location>
</feature>
<sequence length="1047" mass="116281">MSQPPPPPEMDIQPPALLDDDPSSATWDWGDLLDFAADDDRLLFSPLPPPAMITTQSESYPSPDESGSGSDRVRKRDPRLLCSNFVQGMVPCSCPELDQKLEEAELPKRKRVRGGSGVVRCQVPGCEVDISELKGYHKRHRVCLACANASSVVLEGVDKRYCQQCGKFHVLPDFDEGKRSCRRKLERHNNRRKRKPVDKGGVASKQQQVLSQNDNSVIDVDDGKGIPEQHKSSHHVVSLLMLEFSWNFKLNPIEYVIKLQADNTCSSDQRVEQEASLISEDRNIPTQGSVPFPHSINADNFVPVTGSGEAQPDEGMNDTKFEPSPSSGDNKSAYSTVCPTGRISFKLYDWNPAEFPRRLRHQIFQWLATMPVELEGYIRPGCGTTLKRVDVKLESPKLQFVYPTCFEAGKPMELIVCGLNLVQPKCRFLVSFSGKYLPHNYSVVPAPDQDGKRSCSNKLYRITIVNSDPNLFGPAFVEVENESGLSNFIPLIIGDKAICSEMKLIEQKFNATLFPEEQDVTACYCSLTCRCRDFKERQSTFTGLLLDIAWSVKVPSAECTELTVNRCQIKRYNRVLNYLKQSSNSPSILGNILHNLETLVKKMDPGSLIHSKCDCDVRLLHENMNLARKQQSDEDSKVNPVTSACCCESSFHKDKPSRTLNFNQDPEAGLDCKERIQAASPDTGVNETDPLLKKEVVMNAIIVSPTGWANAATIDVVYDLLHMMGRDDIPVGLGDMLALNQSDPTSPSVGDCLYAKAIPQGCGGFLDSDTLYGLARDLPRSARRYIAETSVAHGAPSNTDSPGLRQPLALEVWQHVTKSVSEVSKITVLTNGPLTSLAKIISSDKNLTSLIKLTLWEDININKSDRGNIFTVPSNAYAEFNMFLDPLAAKTVLESGLNITIIPLATQRNLTSFEMMLNSLNSTDRTPESQFVHQLLARLHALHQDHRSYKHVGMFLGEVLGAMVLGGDHAVLKPKLRDEQVKVIAEGSESKDGQILIDKLHGRRVQILESIDSRGCYESFASKLNDKIQSAIIGSFEEQRKAWINIT</sequence>
<evidence type="ECO:0000256" key="1">
    <source>
        <dbReference type="ARBA" id="ARBA00009176"/>
    </source>
</evidence>
<evidence type="ECO:0000256" key="2">
    <source>
        <dbReference type="PROSITE-ProRule" id="PRU00470"/>
    </source>
</evidence>
<evidence type="ECO:0000256" key="3">
    <source>
        <dbReference type="SAM" id="MobiDB-lite"/>
    </source>
</evidence>
<dbReference type="PROSITE" id="PS51141">
    <property type="entry name" value="ZF_SBP"/>
    <property type="match status" value="1"/>
</dbReference>
<organism evidence="5 6">
    <name type="scientific">Brassica napus</name>
    <name type="common">Rape</name>
    <dbReference type="NCBI Taxonomy" id="3708"/>
    <lineage>
        <taxon>Eukaryota</taxon>
        <taxon>Viridiplantae</taxon>
        <taxon>Streptophyta</taxon>
        <taxon>Embryophyta</taxon>
        <taxon>Tracheophyta</taxon>
        <taxon>Spermatophyta</taxon>
        <taxon>Magnoliopsida</taxon>
        <taxon>eudicotyledons</taxon>
        <taxon>Gunneridae</taxon>
        <taxon>Pentapetalae</taxon>
        <taxon>rosids</taxon>
        <taxon>malvids</taxon>
        <taxon>Brassicales</taxon>
        <taxon>Brassicaceae</taxon>
        <taxon>Brassiceae</taxon>
        <taxon>Brassica</taxon>
    </lineage>
</organism>
<dbReference type="InterPro" id="IPR001910">
    <property type="entry name" value="Inosine/uridine_hydrolase_dom"/>
</dbReference>
<dbReference type="Pfam" id="PF26102">
    <property type="entry name" value="Ig_SPL7"/>
    <property type="match status" value="1"/>
</dbReference>
<dbReference type="Pfam" id="PF01156">
    <property type="entry name" value="IU_nuc_hydro"/>
    <property type="match status" value="1"/>
</dbReference>
<reference evidence="5 6" key="1">
    <citation type="submission" date="2021-05" db="EMBL/GenBank/DDBJ databases">
        <title>Genome Assembly of Synthetic Allotetraploid Brassica napus Reveals Homoeologous Exchanges between Subgenomes.</title>
        <authorList>
            <person name="Davis J.T."/>
        </authorList>
    </citation>
    <scope>NUCLEOTIDE SEQUENCE [LARGE SCALE GENOMIC DNA]</scope>
    <source>
        <strain evidence="6">cv. Da-Ae</strain>
        <tissue evidence="5">Seedling</tissue>
    </source>
</reference>
<keyword evidence="2" id="KW-0479">Metal-binding</keyword>
<comment type="similarity">
    <text evidence="1">Belongs to the IUNH family.</text>
</comment>
<dbReference type="PANTHER" id="PTHR46692:SF1">
    <property type="entry name" value="NUCLEOSIDE HYDROLASE 3-RELATED"/>
    <property type="match status" value="1"/>
</dbReference>
<feature type="compositionally biased region" description="Polar residues" evidence="3">
    <location>
        <begin position="324"/>
        <end position="333"/>
    </location>
</feature>
<evidence type="ECO:0000259" key="4">
    <source>
        <dbReference type="PROSITE" id="PS51141"/>
    </source>
</evidence>
<keyword evidence="6" id="KW-1185">Reference proteome</keyword>
<feature type="compositionally biased region" description="Polar residues" evidence="3">
    <location>
        <begin position="53"/>
        <end position="69"/>
    </location>
</feature>
<dbReference type="InterPro" id="IPR004333">
    <property type="entry name" value="SBP_dom"/>
</dbReference>
<dbReference type="Gene3D" id="3.90.245.10">
    <property type="entry name" value="Ribonucleoside hydrolase-like"/>
    <property type="match status" value="1"/>
</dbReference>
<dbReference type="Pfam" id="PF03110">
    <property type="entry name" value="SBP"/>
    <property type="match status" value="1"/>
</dbReference>
<dbReference type="InterPro" id="IPR036452">
    <property type="entry name" value="Ribo_hydro-like"/>
</dbReference>
<dbReference type="InterPro" id="IPR036893">
    <property type="entry name" value="SBP_sf"/>
</dbReference>
<proteinExistence type="inferred from homology"/>
<dbReference type="SUPFAM" id="SSF53590">
    <property type="entry name" value="Nucleoside hydrolase"/>
    <property type="match status" value="1"/>
</dbReference>
<dbReference type="SUPFAM" id="SSF103612">
    <property type="entry name" value="SBT domain"/>
    <property type="match status" value="1"/>
</dbReference>
<feature type="domain" description="SBP-type" evidence="4">
    <location>
        <begin position="118"/>
        <end position="195"/>
    </location>
</feature>
<keyword evidence="2" id="KW-0862">Zinc</keyword>
<dbReference type="EMBL" id="JAGKQM010000002">
    <property type="protein sequence ID" value="KAH0937175.1"/>
    <property type="molecule type" value="Genomic_DNA"/>
</dbReference>
<accession>A0ABQ8E6B5</accession>
<dbReference type="PANTHER" id="PTHR46692">
    <property type="entry name" value="INOSINE-URIDINE PREFERRING NUCLEOSIDE HYDROLASE FAMILY PROTEIN"/>
    <property type="match status" value="1"/>
</dbReference>
<protein>
    <recommendedName>
        <fullName evidence="4">SBP-type domain-containing protein</fullName>
    </recommendedName>
</protein>
<keyword evidence="2" id="KW-0863">Zinc-finger</keyword>
<evidence type="ECO:0000313" key="6">
    <source>
        <dbReference type="Proteomes" id="UP000824890"/>
    </source>
</evidence>
<feature type="region of interest" description="Disordered" evidence="3">
    <location>
        <begin position="303"/>
        <end position="333"/>
    </location>
</feature>
<comment type="caution">
    <text evidence="5">The sequence shown here is derived from an EMBL/GenBank/DDBJ whole genome shotgun (WGS) entry which is preliminary data.</text>
</comment>
<dbReference type="Gene3D" id="4.10.1100.10">
    <property type="entry name" value="Transcription factor, SBP-box domain"/>
    <property type="match status" value="1"/>
</dbReference>
<feature type="compositionally biased region" description="Basic residues" evidence="3">
    <location>
        <begin position="184"/>
        <end position="196"/>
    </location>
</feature>
<gene>
    <name evidence="5" type="ORF">HID58_004636</name>
</gene>
<feature type="region of interest" description="Disordered" evidence="3">
    <location>
        <begin position="44"/>
        <end position="74"/>
    </location>
</feature>
<evidence type="ECO:0000313" key="5">
    <source>
        <dbReference type="EMBL" id="KAH0937175.1"/>
    </source>
</evidence>
<name>A0ABQ8E6B5_BRANA</name>